<accession>A0A3B6LFC0</accession>
<evidence type="ECO:0000313" key="3">
    <source>
        <dbReference type="EnsemblPlants" id="TraesCS5B02G016400.1"/>
    </source>
</evidence>
<feature type="region of interest" description="Disordered" evidence="1">
    <location>
        <begin position="382"/>
        <end position="401"/>
    </location>
</feature>
<feature type="compositionally biased region" description="Pro residues" evidence="1">
    <location>
        <begin position="54"/>
        <end position="66"/>
    </location>
</feature>
<dbReference type="PANTHER" id="PTHR33326:SF39">
    <property type="entry name" value="GENOME ASSEMBLY, CHROMOSOME: II"/>
    <property type="match status" value="1"/>
</dbReference>
<keyword evidence="4" id="KW-1185">Reference proteome</keyword>
<dbReference type="Gramene" id="TraesLAC5B03G02748990.1">
    <property type="protein sequence ID" value="TraesLAC5B03G02748990.1"/>
    <property type="gene ID" value="TraesLAC5B03G02748990"/>
</dbReference>
<protein>
    <recommendedName>
        <fullName evidence="2">DUF3615 domain-containing protein</fullName>
    </recommendedName>
</protein>
<dbReference type="AlphaFoldDB" id="A0A3B6LFC0"/>
<dbReference type="Gramene" id="TraesCAD_scaffold_018116_01G000100.1">
    <property type="protein sequence ID" value="TraesCAD_scaffold_018116_01G000100.1"/>
    <property type="gene ID" value="TraesCAD_scaffold_018116_01G000100"/>
</dbReference>
<dbReference type="Gramene" id="TraesCLE_scaffold_008899_01G000100.1">
    <property type="protein sequence ID" value="TraesCLE_scaffold_008899_01G000100.1"/>
    <property type="gene ID" value="TraesCLE_scaffold_008899_01G000100"/>
</dbReference>
<organism evidence="3">
    <name type="scientific">Triticum aestivum</name>
    <name type="common">Wheat</name>
    <dbReference type="NCBI Taxonomy" id="4565"/>
    <lineage>
        <taxon>Eukaryota</taxon>
        <taxon>Viridiplantae</taxon>
        <taxon>Streptophyta</taxon>
        <taxon>Embryophyta</taxon>
        <taxon>Tracheophyta</taxon>
        <taxon>Spermatophyta</taxon>
        <taxon>Magnoliopsida</taxon>
        <taxon>Liliopsida</taxon>
        <taxon>Poales</taxon>
        <taxon>Poaceae</taxon>
        <taxon>BOP clade</taxon>
        <taxon>Pooideae</taxon>
        <taxon>Triticodae</taxon>
        <taxon>Triticeae</taxon>
        <taxon>Triticinae</taxon>
        <taxon>Triticum</taxon>
    </lineage>
</organism>
<dbReference type="GeneID" id="123115463"/>
<dbReference type="RefSeq" id="XP_044392551.1">
    <property type="nucleotide sequence ID" value="XM_044536616.1"/>
</dbReference>
<evidence type="ECO:0000313" key="4">
    <source>
        <dbReference type="Proteomes" id="UP000019116"/>
    </source>
</evidence>
<dbReference type="InterPro" id="IPR022059">
    <property type="entry name" value="DUF3615"/>
</dbReference>
<dbReference type="PANTHER" id="PTHR33326">
    <property type="entry name" value="OS05G0543800 PROTEIN"/>
    <property type="match status" value="1"/>
</dbReference>
<dbReference type="Gramene" id="TraesCS5B03G0036200.1">
    <property type="protein sequence ID" value="TraesCS5B03G0036200.1.CDS"/>
    <property type="gene ID" value="TraesCS5B03G0036200"/>
</dbReference>
<gene>
    <name evidence="3" type="primary">LOC123115463</name>
</gene>
<dbReference type="Gramene" id="TraesRN5B0100036500.1">
    <property type="protein sequence ID" value="TraesRN5B0100036500.1"/>
    <property type="gene ID" value="TraesRN5B0100036500"/>
</dbReference>
<dbReference type="KEGG" id="taes:123115463"/>
<dbReference type="Gramene" id="TraesNOR5B03G02819300.1">
    <property type="protein sequence ID" value="TraesNOR5B03G02819300.1"/>
    <property type="gene ID" value="TraesNOR5B03G02819300"/>
</dbReference>
<evidence type="ECO:0000259" key="2">
    <source>
        <dbReference type="Pfam" id="PF12274"/>
    </source>
</evidence>
<proteinExistence type="predicted"/>
<reference evidence="3" key="2">
    <citation type="submission" date="2018-10" db="UniProtKB">
        <authorList>
            <consortium name="EnsemblPlants"/>
        </authorList>
    </citation>
    <scope>IDENTIFICATION</scope>
</reference>
<dbReference type="Gramene" id="TraesROB_scaffold_031068_01G000100.1">
    <property type="protein sequence ID" value="TraesROB_scaffold_031068_01G000100.1"/>
    <property type="gene ID" value="TraesROB_scaffold_031068_01G000100"/>
</dbReference>
<name>A0A3B6LFC0_WHEAT</name>
<evidence type="ECO:0000256" key="1">
    <source>
        <dbReference type="SAM" id="MobiDB-lite"/>
    </source>
</evidence>
<dbReference type="Proteomes" id="UP000019116">
    <property type="component" value="Chromosome 5B"/>
</dbReference>
<reference evidence="3" key="1">
    <citation type="submission" date="2018-08" db="EMBL/GenBank/DDBJ databases">
        <authorList>
            <person name="Rossello M."/>
        </authorList>
    </citation>
    <scope>NUCLEOTIDE SEQUENCE [LARGE SCALE GENOMIC DNA]</scope>
    <source>
        <strain evidence="3">cv. Chinese Spring</strain>
    </source>
</reference>
<sequence length="427" mass="47929">MDPPVIGSPSFPSCRPLPNYPPSIGNIPYVYVPGDGTTIGDFVPCASVAEFSPHQPPPPPPPPPPGYVKTEHVPCPSRTAFRHSQYPQRPPGRRLIPSLGPPFLCRKQYEWGIDFYIRIDNAGYYHAYPHVGGPFQNLQEAEHAIECYLHDRRDTKMFSMDNMSRVDIAIRNSLYFPDGTRRRRLRSEPVDEIRYSERQLVNALMDKYNEDNNLLGDLAYEVNDVACYQPFCEGDLRMWFHHVNFTAKTKSTPYCEFFFAEVIFMQENSLELPVSCLCRLKPTDNGNCFGCINNGSVDMMHPSDVGYAGGHAMNTYQPFSGPRVMPGSYEEESYEAEEARLRSTLQCLDNPEMMEGPPRPSKFWDSLVKVYIGPLGYSDRDRVPPGFPGSGATQHSAPPAPRAQYFGVGRGAMQCFAPPDLSGLSSS</sequence>
<feature type="region of interest" description="Disordered" evidence="1">
    <location>
        <begin position="50"/>
        <end position="71"/>
    </location>
</feature>
<feature type="domain" description="DUF3615" evidence="2">
    <location>
        <begin position="201"/>
        <end position="302"/>
    </location>
</feature>
<dbReference type="Gramene" id="TraesSTA5B03G02786340.1">
    <property type="protein sequence ID" value="TraesSTA5B03G02786340.1"/>
    <property type="gene ID" value="TraesSTA5B03G02786340"/>
</dbReference>
<dbReference type="EnsemblPlants" id="TraesCS5B02G016400.1">
    <property type="protein sequence ID" value="TraesCS5B02G016400.1"/>
    <property type="gene ID" value="TraesCS5B02G016400"/>
</dbReference>
<dbReference type="Pfam" id="PF12274">
    <property type="entry name" value="DUF3615"/>
    <property type="match status" value="1"/>
</dbReference>
<dbReference type="Gramene" id="TraesCS5B02G016400.1">
    <property type="protein sequence ID" value="TraesCS5B02G016400.1"/>
    <property type="gene ID" value="TraesCS5B02G016400"/>
</dbReference>